<reference evidence="7 8" key="1">
    <citation type="submission" date="2024-08" db="EMBL/GenBank/DDBJ databases">
        <authorList>
            <person name="Feng Z."/>
            <person name="Ronholm J."/>
        </authorList>
    </citation>
    <scope>NUCLEOTIDE SEQUENCE [LARGE SCALE GENOMIC DNA]</scope>
    <source>
        <strain evidence="7 8">4-AB0-8</strain>
    </source>
</reference>
<dbReference type="PANTHER" id="PTHR10173">
    <property type="entry name" value="METHIONINE SULFOXIDE REDUCTASE"/>
    <property type="match status" value="1"/>
</dbReference>
<dbReference type="RefSeq" id="WP_370893391.1">
    <property type="nucleotide sequence ID" value="NZ_JBGJLR010000017.1"/>
</dbReference>
<protein>
    <recommendedName>
        <fullName evidence="2">peptide-methionine (R)-S-oxide reductase</fullName>
        <ecNumber evidence="2">1.8.4.12</ecNumber>
    </recommendedName>
</protein>
<evidence type="ECO:0000256" key="3">
    <source>
        <dbReference type="ARBA" id="ARBA00023002"/>
    </source>
</evidence>
<evidence type="ECO:0000256" key="2">
    <source>
        <dbReference type="ARBA" id="ARBA00012499"/>
    </source>
</evidence>
<dbReference type="GO" id="GO:0033743">
    <property type="term" value="F:peptide-methionine (R)-S-oxide reductase activity"/>
    <property type="evidence" value="ECO:0007669"/>
    <property type="project" value="UniProtKB-EC"/>
</dbReference>
<evidence type="ECO:0000313" key="7">
    <source>
        <dbReference type="EMBL" id="MEZ2740521.1"/>
    </source>
</evidence>
<sequence>MTFPIQKTDAQWLDTLQAKGAEPVAYQVTRHAATERPFTGKYEQHWAPGSYHCICCGAKLFDSDTKFDAGCGWPSFYQADPGAITEIVDRSHHMVRTETVCSQCGAHLGHVFEDGPLPTGLRYCMNSASLDFHGPDSSTAAPATFEDSTGASNATDGDDSGN</sequence>
<dbReference type="NCBIfam" id="TIGR00357">
    <property type="entry name" value="peptide-methionine (R)-S-oxide reductase MsrB"/>
    <property type="match status" value="1"/>
</dbReference>
<organism evidence="7 8">
    <name type="scientific">Comamonas jiangduensis</name>
    <dbReference type="NCBI Taxonomy" id="1194168"/>
    <lineage>
        <taxon>Bacteria</taxon>
        <taxon>Pseudomonadati</taxon>
        <taxon>Pseudomonadota</taxon>
        <taxon>Betaproteobacteria</taxon>
        <taxon>Burkholderiales</taxon>
        <taxon>Comamonadaceae</taxon>
        <taxon>Comamonas</taxon>
    </lineage>
</organism>
<dbReference type="Pfam" id="PF01641">
    <property type="entry name" value="SelR"/>
    <property type="match status" value="1"/>
</dbReference>
<evidence type="ECO:0000256" key="5">
    <source>
        <dbReference type="SAM" id="MobiDB-lite"/>
    </source>
</evidence>
<feature type="domain" description="MsrB" evidence="6">
    <location>
        <begin position="14"/>
        <end position="135"/>
    </location>
</feature>
<feature type="region of interest" description="Disordered" evidence="5">
    <location>
        <begin position="136"/>
        <end position="162"/>
    </location>
</feature>
<gene>
    <name evidence="7" type="primary">msrB</name>
    <name evidence="7" type="ORF">ACBP88_13875</name>
</gene>
<evidence type="ECO:0000256" key="4">
    <source>
        <dbReference type="ARBA" id="ARBA00048488"/>
    </source>
</evidence>
<dbReference type="InterPro" id="IPR011057">
    <property type="entry name" value="Mss4-like_sf"/>
</dbReference>
<dbReference type="PANTHER" id="PTHR10173:SF52">
    <property type="entry name" value="METHIONINE-R-SULFOXIDE REDUCTASE B1"/>
    <property type="match status" value="1"/>
</dbReference>
<dbReference type="InterPro" id="IPR002579">
    <property type="entry name" value="Met_Sox_Rdtase_MsrB_dom"/>
</dbReference>
<dbReference type="EMBL" id="JBGJLR010000017">
    <property type="protein sequence ID" value="MEZ2740521.1"/>
    <property type="molecule type" value="Genomic_DNA"/>
</dbReference>
<dbReference type="PROSITE" id="PS51790">
    <property type="entry name" value="MSRB"/>
    <property type="match status" value="1"/>
</dbReference>
<evidence type="ECO:0000256" key="1">
    <source>
        <dbReference type="ARBA" id="ARBA00007174"/>
    </source>
</evidence>
<feature type="compositionally biased region" description="Polar residues" evidence="5">
    <location>
        <begin position="136"/>
        <end position="155"/>
    </location>
</feature>
<name>A0ABV4IFA6_9BURK</name>
<keyword evidence="3 7" id="KW-0560">Oxidoreductase</keyword>
<comment type="caution">
    <text evidence="7">The sequence shown here is derived from an EMBL/GenBank/DDBJ whole genome shotgun (WGS) entry which is preliminary data.</text>
</comment>
<evidence type="ECO:0000259" key="6">
    <source>
        <dbReference type="PROSITE" id="PS51790"/>
    </source>
</evidence>
<dbReference type="SUPFAM" id="SSF51316">
    <property type="entry name" value="Mss4-like"/>
    <property type="match status" value="1"/>
</dbReference>
<comment type="catalytic activity">
    <reaction evidence="4">
        <text>L-methionyl-[protein] + [thioredoxin]-disulfide + H2O = L-methionyl-(R)-S-oxide-[protein] + [thioredoxin]-dithiol</text>
        <dbReference type="Rhea" id="RHEA:24164"/>
        <dbReference type="Rhea" id="RHEA-COMP:10698"/>
        <dbReference type="Rhea" id="RHEA-COMP:10700"/>
        <dbReference type="Rhea" id="RHEA-COMP:12313"/>
        <dbReference type="Rhea" id="RHEA-COMP:12314"/>
        <dbReference type="ChEBI" id="CHEBI:15377"/>
        <dbReference type="ChEBI" id="CHEBI:16044"/>
        <dbReference type="ChEBI" id="CHEBI:29950"/>
        <dbReference type="ChEBI" id="CHEBI:45764"/>
        <dbReference type="ChEBI" id="CHEBI:50058"/>
        <dbReference type="EC" id="1.8.4.12"/>
    </reaction>
</comment>
<accession>A0ABV4IFA6</accession>
<dbReference type="EC" id="1.8.4.12" evidence="2"/>
<dbReference type="Gene3D" id="2.170.150.20">
    <property type="entry name" value="Peptide methionine sulfoxide reductase"/>
    <property type="match status" value="1"/>
</dbReference>
<comment type="similarity">
    <text evidence="1">Belongs to the MsrB Met sulfoxide reductase family.</text>
</comment>
<proteinExistence type="inferred from homology"/>
<keyword evidence="8" id="KW-1185">Reference proteome</keyword>
<evidence type="ECO:0000313" key="8">
    <source>
        <dbReference type="Proteomes" id="UP001567350"/>
    </source>
</evidence>
<dbReference type="InterPro" id="IPR028427">
    <property type="entry name" value="Met_Sox_Rdtase_MsrB"/>
</dbReference>
<dbReference type="Proteomes" id="UP001567350">
    <property type="component" value="Unassembled WGS sequence"/>
</dbReference>